<accession>A0A3A9ARB0</accession>
<dbReference type="RefSeq" id="WP_120471435.1">
    <property type="nucleotide sequence ID" value="NZ_CATAJS010000106.1"/>
</dbReference>
<gene>
    <name evidence="1" type="ORF">D7V94_16520</name>
</gene>
<reference evidence="1 2" key="1">
    <citation type="submission" date="2018-09" db="EMBL/GenBank/DDBJ databases">
        <title>Murine metabolic-syndrome-specific gut microbial biobank.</title>
        <authorList>
            <person name="Liu C."/>
        </authorList>
    </citation>
    <scope>NUCLEOTIDE SEQUENCE [LARGE SCALE GENOMIC DNA]</scope>
    <source>
        <strain evidence="1 2">0.1xD8-82</strain>
    </source>
</reference>
<dbReference type="OrthoDB" id="2067818at2"/>
<evidence type="ECO:0000313" key="2">
    <source>
        <dbReference type="Proteomes" id="UP000280696"/>
    </source>
</evidence>
<name>A0A3A9ARB0_9FIRM</name>
<sequence length="105" mass="12049">MKRICEAAVLLIGTLGWWGFVYPDLCLTEETCEQEYEGAKDYEENLPVNGEMAKPARKIKEINDSFDPKRSLTGKDKEKPAEISGTIRIKSRLLEYVYQNSAEMR</sequence>
<dbReference type="Proteomes" id="UP000280696">
    <property type="component" value="Unassembled WGS sequence"/>
</dbReference>
<keyword evidence="2" id="KW-1185">Reference proteome</keyword>
<dbReference type="AlphaFoldDB" id="A0A3A9ARB0"/>
<comment type="caution">
    <text evidence="1">The sequence shown here is derived from an EMBL/GenBank/DDBJ whole genome shotgun (WGS) entry which is preliminary data.</text>
</comment>
<evidence type="ECO:0000313" key="1">
    <source>
        <dbReference type="EMBL" id="RKI89786.1"/>
    </source>
</evidence>
<protein>
    <submittedName>
        <fullName evidence="1">Uncharacterized protein</fullName>
    </submittedName>
</protein>
<dbReference type="EMBL" id="RAYQ01000019">
    <property type="protein sequence ID" value="RKI89786.1"/>
    <property type="molecule type" value="Genomic_DNA"/>
</dbReference>
<organism evidence="1 2">
    <name type="scientific">Parablautia intestinalis</name>
    <dbReference type="NCBI Taxonomy" id="2320100"/>
    <lineage>
        <taxon>Bacteria</taxon>
        <taxon>Bacillati</taxon>
        <taxon>Bacillota</taxon>
        <taxon>Clostridia</taxon>
        <taxon>Lachnospirales</taxon>
        <taxon>Lachnospiraceae</taxon>
        <taxon>Parablautia</taxon>
    </lineage>
</organism>
<proteinExistence type="predicted"/>